<accession>A0A5Q2Q6E0</accession>
<evidence type="ECO:0000313" key="2">
    <source>
        <dbReference type="EMBL" id="QGG79779.1"/>
    </source>
</evidence>
<evidence type="ECO:0000256" key="1">
    <source>
        <dbReference type="HAMAP-Rule" id="MF_01523"/>
    </source>
</evidence>
<dbReference type="Proteomes" id="UP000388235">
    <property type="component" value="Chromosome"/>
</dbReference>
<comment type="subcellular location">
    <subcellularLocation>
        <location evidence="1">Cytoplasm</location>
    </subcellularLocation>
</comment>
<dbReference type="AlphaFoldDB" id="A0A5Q2Q6E0"/>
<gene>
    <name evidence="1" type="primary">rsmJ</name>
    <name evidence="2" type="ORF">GH975_04010</name>
</gene>
<name>A0A5Q2Q6E0_9GAMM</name>
<dbReference type="InterPro" id="IPR029063">
    <property type="entry name" value="SAM-dependent_MTases_sf"/>
</dbReference>
<protein>
    <recommendedName>
        <fullName evidence="1">Ribosomal RNA small subunit methyltransferase J</fullName>
        <ecNumber evidence="1">2.1.1.242</ecNumber>
    </recommendedName>
    <alternativeName>
        <fullName evidence="1">16S rRNA m2G1516 methyltransferase</fullName>
    </alternativeName>
    <alternativeName>
        <fullName evidence="1">rRNA (guanine-N(2)-)-methyltransferase</fullName>
    </alternativeName>
</protein>
<dbReference type="Gene3D" id="3.40.50.150">
    <property type="entry name" value="Vaccinia Virus protein VP39"/>
    <property type="match status" value="1"/>
</dbReference>
<keyword evidence="1" id="KW-0489">Methyltransferase</keyword>
<comment type="catalytic activity">
    <reaction evidence="1">
        <text>guanosine(1516) in 16S rRNA + S-adenosyl-L-methionine = N(2)-methylguanosine(1516) in 16S rRNA + S-adenosyl-L-homocysteine + H(+)</text>
        <dbReference type="Rhea" id="RHEA:43220"/>
        <dbReference type="Rhea" id="RHEA-COMP:10412"/>
        <dbReference type="Rhea" id="RHEA-COMP:10413"/>
        <dbReference type="ChEBI" id="CHEBI:15378"/>
        <dbReference type="ChEBI" id="CHEBI:57856"/>
        <dbReference type="ChEBI" id="CHEBI:59789"/>
        <dbReference type="ChEBI" id="CHEBI:74269"/>
        <dbReference type="ChEBI" id="CHEBI:74481"/>
        <dbReference type="EC" id="2.1.1.242"/>
    </reaction>
</comment>
<dbReference type="KEGG" id="llp:GH975_04010"/>
<feature type="binding site" evidence="1">
    <location>
        <begin position="88"/>
        <end position="89"/>
    </location>
    <ligand>
        <name>S-adenosyl-L-methionine</name>
        <dbReference type="ChEBI" id="CHEBI:59789"/>
    </ligand>
</feature>
<dbReference type="PANTHER" id="PTHR36112:SF1">
    <property type="entry name" value="RIBOSOMAL RNA SMALL SUBUNIT METHYLTRANSFERASE J"/>
    <property type="match status" value="1"/>
</dbReference>
<dbReference type="GO" id="GO:0008990">
    <property type="term" value="F:rRNA (guanine-N2-)-methyltransferase activity"/>
    <property type="evidence" value="ECO:0007669"/>
    <property type="project" value="UniProtKB-UniRule"/>
</dbReference>
<dbReference type="InterPro" id="IPR007536">
    <property type="entry name" value="16SrRNA_methylTrfase_J"/>
</dbReference>
<dbReference type="OrthoDB" id="3191794at2"/>
<dbReference type="HAMAP" id="MF_01523">
    <property type="entry name" value="16SrRNA_methyltr_J"/>
    <property type="match status" value="1"/>
</dbReference>
<dbReference type="GO" id="GO:0005737">
    <property type="term" value="C:cytoplasm"/>
    <property type="evidence" value="ECO:0007669"/>
    <property type="project" value="UniProtKB-SubCell"/>
</dbReference>
<keyword evidence="3" id="KW-1185">Reference proteome</keyword>
<dbReference type="SUPFAM" id="SSF53335">
    <property type="entry name" value="S-adenosyl-L-methionine-dependent methyltransferases"/>
    <property type="match status" value="1"/>
</dbReference>
<reference evidence="2 3" key="1">
    <citation type="submission" date="2019-11" db="EMBL/GenBank/DDBJ databases">
        <authorList>
            <person name="Khan S.A."/>
            <person name="Jeon C.O."/>
            <person name="Chun B.H."/>
        </authorList>
    </citation>
    <scope>NUCLEOTIDE SEQUENCE [LARGE SCALE GENOMIC DNA]</scope>
    <source>
        <strain evidence="2 3">IMCC 1097</strain>
    </source>
</reference>
<dbReference type="EC" id="2.1.1.242" evidence="1"/>
<dbReference type="PANTHER" id="PTHR36112">
    <property type="entry name" value="RIBOSOMAL RNA SMALL SUBUNIT METHYLTRANSFERASE J"/>
    <property type="match status" value="1"/>
</dbReference>
<evidence type="ECO:0000313" key="3">
    <source>
        <dbReference type="Proteomes" id="UP000388235"/>
    </source>
</evidence>
<keyword evidence="1" id="KW-0698">rRNA processing</keyword>
<dbReference type="EMBL" id="CP045871">
    <property type="protein sequence ID" value="QGG79779.1"/>
    <property type="molecule type" value="Genomic_DNA"/>
</dbReference>
<dbReference type="Pfam" id="PF04445">
    <property type="entry name" value="SAM_MT"/>
    <property type="match status" value="1"/>
</dbReference>
<comment type="function">
    <text evidence="1">Specifically methylates the guanosine in position 1516 of 16S rRNA.</text>
</comment>
<proteinExistence type="inferred from homology"/>
<feature type="binding site" evidence="1">
    <location>
        <position position="144"/>
    </location>
    <ligand>
        <name>S-adenosyl-L-methionine</name>
        <dbReference type="ChEBI" id="CHEBI:59789"/>
    </ligand>
</feature>
<comment type="similarity">
    <text evidence="1">Belongs to the methyltransferase superfamily. RsmJ family.</text>
</comment>
<keyword evidence="1" id="KW-0808">Transferase</keyword>
<organism evidence="2 3">
    <name type="scientific">Litorivicinus lipolyticus</name>
    <dbReference type="NCBI Taxonomy" id="418701"/>
    <lineage>
        <taxon>Bacteria</taxon>
        <taxon>Pseudomonadati</taxon>
        <taxon>Pseudomonadota</taxon>
        <taxon>Gammaproteobacteria</taxon>
        <taxon>Oceanospirillales</taxon>
        <taxon>Litorivicinaceae</taxon>
        <taxon>Litorivicinus</taxon>
    </lineage>
</organism>
<comment type="caution">
    <text evidence="1">Lacks conserved residue(s) required for the propagation of feature annotation.</text>
</comment>
<keyword evidence="1" id="KW-0963">Cytoplasm</keyword>
<sequence>MDVIPFKAVGEPPQWPAQWVDPHPGQAHLAWLDGAYVGIHPSLKQPLRIDFHAGDLARRARQGGEMLAKAVAAAKGLHVVDATAGLGRDAFLMMSAGARVTAIESSPTLGFWLAQNARGTAISVLQGAAQDHLAGLAPDVIYLDPMFPHRQKSAQVGGESQFLQAFAPPPDATEQAELLTLALDTARYRVVVKRPIKAPALADRVPSASIKGKAVRFDLYGIRKLP</sequence>
<keyword evidence="1" id="KW-0949">S-adenosyl-L-methionine</keyword>